<organism evidence="1">
    <name type="scientific">marine sediment metagenome</name>
    <dbReference type="NCBI Taxonomy" id="412755"/>
    <lineage>
        <taxon>unclassified sequences</taxon>
        <taxon>metagenomes</taxon>
        <taxon>ecological metagenomes</taxon>
    </lineage>
</organism>
<protein>
    <submittedName>
        <fullName evidence="1">Uncharacterized protein</fullName>
    </submittedName>
</protein>
<accession>A0A0F9SIJ4</accession>
<name>A0A0F9SIJ4_9ZZZZ</name>
<reference evidence="1" key="1">
    <citation type="journal article" date="2015" name="Nature">
        <title>Complex archaea that bridge the gap between prokaryotes and eukaryotes.</title>
        <authorList>
            <person name="Spang A."/>
            <person name="Saw J.H."/>
            <person name="Jorgensen S.L."/>
            <person name="Zaremba-Niedzwiedzka K."/>
            <person name="Martijn J."/>
            <person name="Lind A.E."/>
            <person name="van Eijk R."/>
            <person name="Schleper C."/>
            <person name="Guy L."/>
            <person name="Ettema T.J."/>
        </authorList>
    </citation>
    <scope>NUCLEOTIDE SEQUENCE</scope>
</reference>
<dbReference type="EMBL" id="LAZR01002504">
    <property type="protein sequence ID" value="KKN29173.1"/>
    <property type="molecule type" value="Genomic_DNA"/>
</dbReference>
<comment type="caution">
    <text evidence="1">The sequence shown here is derived from an EMBL/GenBank/DDBJ whole genome shotgun (WGS) entry which is preliminary data.</text>
</comment>
<gene>
    <name evidence="1" type="ORF">LCGC14_0846790</name>
</gene>
<proteinExistence type="predicted"/>
<evidence type="ECO:0000313" key="1">
    <source>
        <dbReference type="EMBL" id="KKN29173.1"/>
    </source>
</evidence>
<sequence length="59" mass="6669">MNSSLVCLLKVQCQSRDEVIDRAEWAGFMRDVVHVTCRPDAAAVCWIVSAWGRNYDKPA</sequence>
<dbReference type="AlphaFoldDB" id="A0A0F9SIJ4"/>